<proteinExistence type="predicted"/>
<evidence type="ECO:0000313" key="1">
    <source>
        <dbReference type="EMBL" id="CAA9533992.1"/>
    </source>
</evidence>
<protein>
    <submittedName>
        <fullName evidence="1">Uncharacterized protein</fullName>
    </submittedName>
</protein>
<organism evidence="1">
    <name type="scientific">uncultured Sphingosinicella sp</name>
    <dbReference type="NCBI Taxonomy" id="478748"/>
    <lineage>
        <taxon>Bacteria</taxon>
        <taxon>Pseudomonadati</taxon>
        <taxon>Pseudomonadota</taxon>
        <taxon>Alphaproteobacteria</taxon>
        <taxon>Sphingomonadales</taxon>
        <taxon>Sphingosinicellaceae</taxon>
        <taxon>Sphingosinicella</taxon>
        <taxon>environmental samples</taxon>
    </lineage>
</organism>
<name>A0A6J4TWE4_9SPHN</name>
<sequence length="44" mass="4929">MPEKGLPATFCTPGRTTAAVPMPPETRKFWLRLTPPIEFRSLVS</sequence>
<gene>
    <name evidence="1" type="ORF">AVDCRST_MAG23-1285</name>
</gene>
<dbReference type="AlphaFoldDB" id="A0A6J4TWE4"/>
<dbReference type="EMBL" id="CADCWD010000051">
    <property type="protein sequence ID" value="CAA9533992.1"/>
    <property type="molecule type" value="Genomic_DNA"/>
</dbReference>
<accession>A0A6J4TWE4</accession>
<reference evidence="1" key="1">
    <citation type="submission" date="2020-02" db="EMBL/GenBank/DDBJ databases">
        <authorList>
            <person name="Meier V. D."/>
        </authorList>
    </citation>
    <scope>NUCLEOTIDE SEQUENCE</scope>
    <source>
        <strain evidence="1">AVDCRST_MAG23</strain>
    </source>
</reference>